<dbReference type="EMBL" id="FRAD01000019">
    <property type="protein sequence ID" value="SHK25407.1"/>
    <property type="molecule type" value="Genomic_DNA"/>
</dbReference>
<keyword evidence="2" id="KW-1185">Reference proteome</keyword>
<dbReference type="RefSeq" id="WP_143147002.1">
    <property type="nucleotide sequence ID" value="NZ_FRAD01000019.1"/>
</dbReference>
<organism evidence="1 2">
    <name type="scientific">Hathewaya proteolytica DSM 3090</name>
    <dbReference type="NCBI Taxonomy" id="1121331"/>
    <lineage>
        <taxon>Bacteria</taxon>
        <taxon>Bacillati</taxon>
        <taxon>Bacillota</taxon>
        <taxon>Clostridia</taxon>
        <taxon>Eubacteriales</taxon>
        <taxon>Clostridiaceae</taxon>
        <taxon>Hathewaya</taxon>
    </lineage>
</organism>
<proteinExistence type="predicted"/>
<dbReference type="STRING" id="1121331.SAMN02745248_02164"/>
<dbReference type="AlphaFoldDB" id="A0A1M6QZA8"/>
<name>A0A1M6QZA8_9CLOT</name>
<accession>A0A1M6QZA8</accession>
<sequence length="447" mass="51185">MNNRNKNVLIISAIVCTILGGFTFAISYNNSNNSNNSNNKVVSKKHDVVLSDSTILSGEIDKKDHDKEALAMLQGRIVNVMNNAIIGDCKKSTAKDSEQFLQQIPFRQDFDFVTYESNCRENGVDKPIRYAIGICNKKESPLKGMFCDYDFAKTEKDGAVENTILCKHENNDRKEVYKLKGMDRCATLCGGNIAVVLQCNQNERIYLPFQRLNYGNMQISYLEDTIKRNVKVMPPVNEDYIKVSKLDITNDVFGSSEYIVLNQEEKQKIQEEFKKNQPIRNKAASTAIFHTVTFSMDNKEYECENGFPGQYFMNLIKTRCNFDDYNIEDLKNIKKASLQKYNINSTQNYDLDEKTVIFKEETVSDSQQLKIILDALKSTSNEEGINSVPDDYNVRILTLTRDDGMEIKIKLSKLSSEHKEAAVIMENGYWYKISQNNLQKVYDSFGK</sequence>
<gene>
    <name evidence="1" type="ORF">SAMN02745248_02164</name>
</gene>
<evidence type="ECO:0000313" key="2">
    <source>
        <dbReference type="Proteomes" id="UP000183952"/>
    </source>
</evidence>
<evidence type="ECO:0000313" key="1">
    <source>
        <dbReference type="EMBL" id="SHK25407.1"/>
    </source>
</evidence>
<reference evidence="1 2" key="1">
    <citation type="submission" date="2016-11" db="EMBL/GenBank/DDBJ databases">
        <authorList>
            <person name="Jaros S."/>
            <person name="Januszkiewicz K."/>
            <person name="Wedrychowicz H."/>
        </authorList>
    </citation>
    <scope>NUCLEOTIDE SEQUENCE [LARGE SCALE GENOMIC DNA]</scope>
    <source>
        <strain evidence="1 2">DSM 3090</strain>
    </source>
</reference>
<dbReference type="Proteomes" id="UP000183952">
    <property type="component" value="Unassembled WGS sequence"/>
</dbReference>
<protein>
    <submittedName>
        <fullName evidence="1">Uncharacterized protein</fullName>
    </submittedName>
</protein>